<protein>
    <submittedName>
        <fullName evidence="6">MBL fold metallo-hydrolase</fullName>
    </submittedName>
</protein>
<dbReference type="Gene3D" id="3.60.15.10">
    <property type="entry name" value="Ribonuclease Z/Hydroxyacylglutathione hydrolase-like"/>
    <property type="match status" value="1"/>
</dbReference>
<dbReference type="PROSITE" id="PS00743">
    <property type="entry name" value="BETA_LACTAMASE_B_1"/>
    <property type="match status" value="1"/>
</dbReference>
<dbReference type="SMART" id="SM00849">
    <property type="entry name" value="Lactamase_B"/>
    <property type="match status" value="1"/>
</dbReference>
<evidence type="ECO:0000259" key="5">
    <source>
        <dbReference type="SMART" id="SM00849"/>
    </source>
</evidence>
<dbReference type="AlphaFoldDB" id="A0A3N0V6W3"/>
<evidence type="ECO:0000313" key="6">
    <source>
        <dbReference type="EMBL" id="ROH88530.1"/>
    </source>
</evidence>
<sequence length="259" mass="27825">MRFASLGSGSNGNGLVVESGNTRVLLDCGFGLRDSEQRLGRLGVSPEQLSGILVTHEHDDHAGGVFRLAARHGIPVWLTHGTLRMVERLLNKPDKLSLNVIDSHLAFALGDLEIQPYPVPHDAREPVQYVFGDGSQRLGVLTDTGASTPHIAAMLSGCDALVLECNHDLDMLMHGPYARTLKQRVSSRLGHLDNASSADLLAGLDNSKLQHIVAAHLSAQNNTPALATQALSQALGCTQDWIAVATQLDGLDWREISAR</sequence>
<name>A0A3N0V6W3_9PROT</name>
<dbReference type="EMBL" id="RJVP01000001">
    <property type="protein sequence ID" value="ROH88530.1"/>
    <property type="molecule type" value="Genomic_DNA"/>
</dbReference>
<accession>A0A3N0V6W3</accession>
<reference evidence="6 7" key="1">
    <citation type="submission" date="2018-10" db="EMBL/GenBank/DDBJ databases">
        <authorList>
            <person name="Chen W.-M."/>
        </authorList>
    </citation>
    <scope>NUCLEOTIDE SEQUENCE [LARGE SCALE GENOMIC DNA]</scope>
    <source>
        <strain evidence="6 7">H-5</strain>
    </source>
</reference>
<dbReference type="PANTHER" id="PTHR47619:SF1">
    <property type="entry name" value="EXODEOXYRIBONUCLEASE WALJ"/>
    <property type="match status" value="1"/>
</dbReference>
<feature type="domain" description="Metallo-beta-lactamase" evidence="5">
    <location>
        <begin position="11"/>
        <end position="191"/>
    </location>
</feature>
<evidence type="ECO:0000313" key="7">
    <source>
        <dbReference type="Proteomes" id="UP000275137"/>
    </source>
</evidence>
<comment type="cofactor">
    <cofactor evidence="1">
        <name>Zn(2+)</name>
        <dbReference type="ChEBI" id="CHEBI:29105"/>
    </cofactor>
</comment>
<dbReference type="RefSeq" id="WP_123236521.1">
    <property type="nucleotide sequence ID" value="NZ_RJVP01000001.1"/>
</dbReference>
<dbReference type="GO" id="GO:0017001">
    <property type="term" value="P:antibiotic catabolic process"/>
    <property type="evidence" value="ECO:0007669"/>
    <property type="project" value="InterPro"/>
</dbReference>
<evidence type="ECO:0000256" key="4">
    <source>
        <dbReference type="ARBA" id="ARBA00022833"/>
    </source>
</evidence>
<evidence type="ECO:0000256" key="2">
    <source>
        <dbReference type="ARBA" id="ARBA00022723"/>
    </source>
</evidence>
<dbReference type="GO" id="GO:0008800">
    <property type="term" value="F:beta-lactamase activity"/>
    <property type="evidence" value="ECO:0007669"/>
    <property type="project" value="InterPro"/>
</dbReference>
<dbReference type="Proteomes" id="UP000275137">
    <property type="component" value="Unassembled WGS sequence"/>
</dbReference>
<comment type="caution">
    <text evidence="6">The sequence shown here is derived from an EMBL/GenBank/DDBJ whole genome shotgun (WGS) entry which is preliminary data.</text>
</comment>
<keyword evidence="3 6" id="KW-0378">Hydrolase</keyword>
<dbReference type="Pfam" id="PF12706">
    <property type="entry name" value="Lactamase_B_2"/>
    <property type="match status" value="1"/>
</dbReference>
<dbReference type="SUPFAM" id="SSF56281">
    <property type="entry name" value="Metallo-hydrolase/oxidoreductase"/>
    <property type="match status" value="1"/>
</dbReference>
<keyword evidence="4" id="KW-0862">Zinc</keyword>
<gene>
    <name evidence="6" type="ORF">ED236_03525</name>
</gene>
<keyword evidence="2" id="KW-0479">Metal-binding</keyword>
<dbReference type="InterPro" id="IPR052533">
    <property type="entry name" value="WalJ/YycJ-like"/>
</dbReference>
<dbReference type="InterPro" id="IPR001018">
    <property type="entry name" value="Beta-lactamase_class-B_CS"/>
</dbReference>
<dbReference type="GO" id="GO:0008270">
    <property type="term" value="F:zinc ion binding"/>
    <property type="evidence" value="ECO:0007669"/>
    <property type="project" value="InterPro"/>
</dbReference>
<organism evidence="6 7">
    <name type="scientific">Pseudomethylobacillus aquaticus</name>
    <dbReference type="NCBI Taxonomy" id="2676064"/>
    <lineage>
        <taxon>Bacteria</taxon>
        <taxon>Pseudomonadati</taxon>
        <taxon>Pseudomonadota</taxon>
        <taxon>Betaproteobacteria</taxon>
        <taxon>Nitrosomonadales</taxon>
        <taxon>Methylophilaceae</taxon>
        <taxon>Pseudomethylobacillus</taxon>
    </lineage>
</organism>
<dbReference type="PANTHER" id="PTHR47619">
    <property type="entry name" value="METALLO-HYDROLASE YYCJ-RELATED"/>
    <property type="match status" value="1"/>
</dbReference>
<dbReference type="InterPro" id="IPR001279">
    <property type="entry name" value="Metallo-B-lactamas"/>
</dbReference>
<evidence type="ECO:0000256" key="3">
    <source>
        <dbReference type="ARBA" id="ARBA00022801"/>
    </source>
</evidence>
<keyword evidence="7" id="KW-1185">Reference proteome</keyword>
<dbReference type="InterPro" id="IPR036866">
    <property type="entry name" value="RibonucZ/Hydroxyglut_hydro"/>
</dbReference>
<evidence type="ECO:0000256" key="1">
    <source>
        <dbReference type="ARBA" id="ARBA00001947"/>
    </source>
</evidence>
<proteinExistence type="predicted"/>